<feature type="domain" description="Integrase catalytic" evidence="1">
    <location>
        <begin position="1"/>
        <end position="147"/>
    </location>
</feature>
<sequence length="235" mass="27114">MVRDLPRTAWSKRYVIMSVDYFTKWVEAKSLIRQDKDQVYQILKEIFTRAGVTRVLVTDNVIQFTAWKIEDFCTELDIHHIKASQSYPQANGQVEVMNRVIFTSLMKRLQQEGGSWDQELPTVVWSFRTSPNPIIGETPFSLVYGSDALLPVEIYADMAWVTYYDELANGKGLLLNLNLLKEKRVFAIGRLAKYKQKVAAYYNKKVWSRQFVEGDLVLRARQATAHGKPGKLESL</sequence>
<dbReference type="Proteomes" id="UP001454036">
    <property type="component" value="Unassembled WGS sequence"/>
</dbReference>
<dbReference type="PROSITE" id="PS50994">
    <property type="entry name" value="INTEGRASE"/>
    <property type="match status" value="1"/>
</dbReference>
<evidence type="ECO:0000313" key="3">
    <source>
        <dbReference type="Proteomes" id="UP001454036"/>
    </source>
</evidence>
<proteinExistence type="predicted"/>
<evidence type="ECO:0000313" key="2">
    <source>
        <dbReference type="EMBL" id="GAA0161172.1"/>
    </source>
</evidence>
<dbReference type="InterPro" id="IPR036397">
    <property type="entry name" value="RNaseH_sf"/>
</dbReference>
<dbReference type="EMBL" id="BAABME010004099">
    <property type="protein sequence ID" value="GAA0161172.1"/>
    <property type="molecule type" value="Genomic_DNA"/>
</dbReference>
<evidence type="ECO:0000259" key="1">
    <source>
        <dbReference type="PROSITE" id="PS50994"/>
    </source>
</evidence>
<comment type="caution">
    <text evidence="2">The sequence shown here is derived from an EMBL/GenBank/DDBJ whole genome shotgun (WGS) entry which is preliminary data.</text>
</comment>
<dbReference type="GO" id="GO:0003676">
    <property type="term" value="F:nucleic acid binding"/>
    <property type="evidence" value="ECO:0007669"/>
    <property type="project" value="InterPro"/>
</dbReference>
<dbReference type="SUPFAM" id="SSF53098">
    <property type="entry name" value="Ribonuclease H-like"/>
    <property type="match status" value="1"/>
</dbReference>
<accession>A0AAV3QG70</accession>
<organism evidence="2 3">
    <name type="scientific">Lithospermum erythrorhizon</name>
    <name type="common">Purple gromwell</name>
    <name type="synonym">Lithospermum officinale var. erythrorhizon</name>
    <dbReference type="NCBI Taxonomy" id="34254"/>
    <lineage>
        <taxon>Eukaryota</taxon>
        <taxon>Viridiplantae</taxon>
        <taxon>Streptophyta</taxon>
        <taxon>Embryophyta</taxon>
        <taxon>Tracheophyta</taxon>
        <taxon>Spermatophyta</taxon>
        <taxon>Magnoliopsida</taxon>
        <taxon>eudicotyledons</taxon>
        <taxon>Gunneridae</taxon>
        <taxon>Pentapetalae</taxon>
        <taxon>asterids</taxon>
        <taxon>lamiids</taxon>
        <taxon>Boraginales</taxon>
        <taxon>Boraginaceae</taxon>
        <taxon>Boraginoideae</taxon>
        <taxon>Lithospermeae</taxon>
        <taxon>Lithospermum</taxon>
    </lineage>
</organism>
<dbReference type="AlphaFoldDB" id="A0AAV3QG70"/>
<gene>
    <name evidence="2" type="ORF">LIER_17548</name>
</gene>
<dbReference type="Pfam" id="PF00665">
    <property type="entry name" value="rve"/>
    <property type="match status" value="1"/>
</dbReference>
<dbReference type="GO" id="GO:0015074">
    <property type="term" value="P:DNA integration"/>
    <property type="evidence" value="ECO:0007669"/>
    <property type="project" value="InterPro"/>
</dbReference>
<dbReference type="InterPro" id="IPR001584">
    <property type="entry name" value="Integrase_cat-core"/>
</dbReference>
<protein>
    <recommendedName>
        <fullName evidence="1">Integrase catalytic domain-containing protein</fullName>
    </recommendedName>
</protein>
<dbReference type="Gene3D" id="3.30.420.10">
    <property type="entry name" value="Ribonuclease H-like superfamily/Ribonuclease H"/>
    <property type="match status" value="1"/>
</dbReference>
<keyword evidence="3" id="KW-1185">Reference proteome</keyword>
<dbReference type="InterPro" id="IPR012337">
    <property type="entry name" value="RNaseH-like_sf"/>
</dbReference>
<reference evidence="2 3" key="1">
    <citation type="submission" date="2024-01" db="EMBL/GenBank/DDBJ databases">
        <title>The complete chloroplast genome sequence of Lithospermum erythrorhizon: insights into the phylogenetic relationship among Boraginaceae species and the maternal lineages of purple gromwells.</title>
        <authorList>
            <person name="Okada T."/>
            <person name="Watanabe K."/>
        </authorList>
    </citation>
    <scope>NUCLEOTIDE SEQUENCE [LARGE SCALE GENOMIC DNA]</scope>
</reference>
<dbReference type="PANTHER" id="PTHR48475:SF1">
    <property type="entry name" value="RNASE H TYPE-1 DOMAIN-CONTAINING PROTEIN"/>
    <property type="match status" value="1"/>
</dbReference>
<dbReference type="PANTHER" id="PTHR48475">
    <property type="entry name" value="RIBONUCLEASE H"/>
    <property type="match status" value="1"/>
</dbReference>
<name>A0AAV3QG70_LITER</name>